<keyword evidence="5" id="KW-1133">Transmembrane helix</keyword>
<evidence type="ECO:0000259" key="7">
    <source>
        <dbReference type="Pfam" id="PF13193"/>
    </source>
</evidence>
<feature type="transmembrane region" description="Helical" evidence="5">
    <location>
        <begin position="14"/>
        <end position="34"/>
    </location>
</feature>
<evidence type="ECO:0000256" key="2">
    <source>
        <dbReference type="ARBA" id="ARBA00006432"/>
    </source>
</evidence>
<dbReference type="InterPro" id="IPR045851">
    <property type="entry name" value="AMP-bd_C_sf"/>
</dbReference>
<keyword evidence="5" id="KW-0472">Membrane</keyword>
<feature type="domain" description="AMP-binding enzyme C-terminal" evidence="7">
    <location>
        <begin position="250"/>
        <end position="288"/>
    </location>
</feature>
<proteinExistence type="inferred from homology"/>
<dbReference type="Pfam" id="PF13193">
    <property type="entry name" value="AMP-binding_C"/>
    <property type="match status" value="1"/>
</dbReference>
<reference evidence="10" key="1">
    <citation type="submission" date="2016-06" db="UniProtKB">
        <authorList>
            <consortium name="WormBaseParasite"/>
        </authorList>
    </citation>
    <scope>IDENTIFICATION</scope>
</reference>
<evidence type="ECO:0000256" key="3">
    <source>
        <dbReference type="ARBA" id="ARBA00022598"/>
    </source>
</evidence>
<evidence type="ECO:0000256" key="5">
    <source>
        <dbReference type="SAM" id="Phobius"/>
    </source>
</evidence>
<dbReference type="PANTHER" id="PTHR24096">
    <property type="entry name" value="LONG-CHAIN-FATTY-ACID--COA LIGASE"/>
    <property type="match status" value="1"/>
</dbReference>
<dbReference type="InterPro" id="IPR025110">
    <property type="entry name" value="AMP-bd_C"/>
</dbReference>
<dbReference type="InterPro" id="IPR000873">
    <property type="entry name" value="AMP-dep_synth/lig_dom"/>
</dbReference>
<accession>A0A183IMS4</accession>
<dbReference type="GO" id="GO:0005777">
    <property type="term" value="C:peroxisome"/>
    <property type="evidence" value="ECO:0007669"/>
    <property type="project" value="UniProtKB-SubCell"/>
</dbReference>
<reference evidence="8 9" key="2">
    <citation type="submission" date="2018-11" db="EMBL/GenBank/DDBJ databases">
        <authorList>
            <consortium name="Pathogen Informatics"/>
        </authorList>
    </citation>
    <scope>NUCLEOTIDE SEQUENCE [LARGE SCALE GENOMIC DNA]</scope>
</reference>
<dbReference type="WBParaSite" id="SBAD_0000512001-mRNA-1">
    <property type="protein sequence ID" value="SBAD_0000512001-mRNA-1"/>
    <property type="gene ID" value="SBAD_0000512001"/>
</dbReference>
<dbReference type="Gene3D" id="3.30.300.30">
    <property type="match status" value="1"/>
</dbReference>
<dbReference type="OrthoDB" id="10253869at2759"/>
<evidence type="ECO:0000313" key="8">
    <source>
        <dbReference type="EMBL" id="VDP05720.1"/>
    </source>
</evidence>
<dbReference type="Pfam" id="PF00501">
    <property type="entry name" value="AMP-binding"/>
    <property type="match status" value="1"/>
</dbReference>
<dbReference type="SUPFAM" id="SSF56801">
    <property type="entry name" value="Acetyl-CoA synthetase-like"/>
    <property type="match status" value="1"/>
</dbReference>
<sequence>MFNESISKPGFNDAIIAFLPFFHIYGIYMLFTGLKMGQNLIIMPRFKLSSFLQLIQTFKARYLYIVPPILKYLLEDPSVENYDITSVEYLMVGGAHLGTEITNHALAKFPHILSIQQGYGMTETSCASHIVPIHPIQRRKGGSCGVIMPNFECKVNNTAIQLILTAIFYVIDTATGEELHEFQTGEICVRGETCCLGYYQDAEATDQLFDSKKWLHTGDIGYFDDEKFFYIVERKKDLIKVNCFQVSPTELEDLLVKHEQILDAAVVGIPDQDTEETPYAFVVPSDDSLSADDVILFLNGM</sequence>
<keyword evidence="5" id="KW-0812">Transmembrane</keyword>
<dbReference type="AlphaFoldDB" id="A0A183IMS4"/>
<dbReference type="EMBL" id="UZAM01008628">
    <property type="protein sequence ID" value="VDP05720.1"/>
    <property type="molecule type" value="Genomic_DNA"/>
</dbReference>
<protein>
    <submittedName>
        <fullName evidence="10">AMP-binding domain-containing protein</fullName>
    </submittedName>
</protein>
<keyword evidence="9" id="KW-1185">Reference proteome</keyword>
<dbReference type="Proteomes" id="UP000270296">
    <property type="component" value="Unassembled WGS sequence"/>
</dbReference>
<comment type="similarity">
    <text evidence="2">Belongs to the ATP-dependent AMP-binding enzyme family.</text>
</comment>
<feature type="domain" description="AMP-dependent synthetase/ligase" evidence="6">
    <location>
        <begin position="12"/>
        <end position="199"/>
    </location>
</feature>
<name>A0A183IMS4_9BILA</name>
<dbReference type="Gene3D" id="3.40.50.980">
    <property type="match status" value="1"/>
</dbReference>
<keyword evidence="3" id="KW-0436">Ligase</keyword>
<keyword evidence="4" id="KW-0576">Peroxisome</keyword>
<comment type="subcellular location">
    <subcellularLocation>
        <location evidence="1">Peroxisome</location>
    </subcellularLocation>
</comment>
<organism evidence="10">
    <name type="scientific">Soboliphyme baturini</name>
    <dbReference type="NCBI Taxonomy" id="241478"/>
    <lineage>
        <taxon>Eukaryota</taxon>
        <taxon>Metazoa</taxon>
        <taxon>Ecdysozoa</taxon>
        <taxon>Nematoda</taxon>
        <taxon>Enoplea</taxon>
        <taxon>Dorylaimia</taxon>
        <taxon>Dioctophymatida</taxon>
        <taxon>Dioctophymatoidea</taxon>
        <taxon>Soboliphymatidae</taxon>
        <taxon>Soboliphyme</taxon>
    </lineage>
</organism>
<evidence type="ECO:0000259" key="6">
    <source>
        <dbReference type="Pfam" id="PF00501"/>
    </source>
</evidence>
<evidence type="ECO:0000313" key="9">
    <source>
        <dbReference type="Proteomes" id="UP000270296"/>
    </source>
</evidence>
<dbReference type="PANTHER" id="PTHR24096:SF149">
    <property type="entry name" value="AMP-BINDING DOMAIN-CONTAINING PROTEIN-RELATED"/>
    <property type="match status" value="1"/>
</dbReference>
<evidence type="ECO:0000256" key="4">
    <source>
        <dbReference type="ARBA" id="ARBA00023140"/>
    </source>
</evidence>
<dbReference type="GO" id="GO:0016405">
    <property type="term" value="F:CoA-ligase activity"/>
    <property type="evidence" value="ECO:0007669"/>
    <property type="project" value="TreeGrafter"/>
</dbReference>
<gene>
    <name evidence="8" type="ORF">SBAD_LOCUS4920</name>
</gene>
<evidence type="ECO:0000313" key="10">
    <source>
        <dbReference type="WBParaSite" id="SBAD_0000512001-mRNA-1"/>
    </source>
</evidence>
<dbReference type="Gene3D" id="2.30.38.10">
    <property type="entry name" value="Luciferase, Domain 3"/>
    <property type="match status" value="1"/>
</dbReference>
<evidence type="ECO:0000256" key="1">
    <source>
        <dbReference type="ARBA" id="ARBA00004275"/>
    </source>
</evidence>